<dbReference type="InterPro" id="IPR052248">
    <property type="entry name" value="Arf-GAP_FG-repeat_protein"/>
</dbReference>
<dbReference type="GO" id="GO:0001675">
    <property type="term" value="P:acrosome assembly"/>
    <property type="evidence" value="ECO:0007669"/>
    <property type="project" value="TreeGrafter"/>
</dbReference>
<dbReference type="PANTHER" id="PTHR46134">
    <property type="entry name" value="DRONGO, ISOFORM F"/>
    <property type="match status" value="1"/>
</dbReference>
<dbReference type="Pfam" id="PF01412">
    <property type="entry name" value="ArfGap"/>
    <property type="match status" value="2"/>
</dbReference>
<name>A0AAD9FII4_DISEL</name>
<dbReference type="InterPro" id="IPR037278">
    <property type="entry name" value="ARFGAP/RecO"/>
</dbReference>
<gene>
    <name evidence="8" type="ORF">KUDE01_000747</name>
</gene>
<dbReference type="GO" id="GO:0031410">
    <property type="term" value="C:cytoplasmic vesicle"/>
    <property type="evidence" value="ECO:0007669"/>
    <property type="project" value="TreeGrafter"/>
</dbReference>
<feature type="region of interest" description="Disordered" evidence="6">
    <location>
        <begin position="306"/>
        <end position="351"/>
    </location>
</feature>
<dbReference type="InterPro" id="IPR038508">
    <property type="entry name" value="ArfGAP_dom_sf"/>
</dbReference>
<proteinExistence type="predicted"/>
<keyword evidence="2" id="KW-0677">Repeat</keyword>
<keyword evidence="9" id="KW-1185">Reference proteome</keyword>
<evidence type="ECO:0000256" key="4">
    <source>
        <dbReference type="ARBA" id="ARBA00022833"/>
    </source>
</evidence>
<dbReference type="GO" id="GO:0016020">
    <property type="term" value="C:membrane"/>
    <property type="evidence" value="ECO:0007669"/>
    <property type="project" value="TreeGrafter"/>
</dbReference>
<sequence length="535" mass="56195">MAASAKRKQEEKHLKMLREMTSLPPNRKCFDCDQRGPTYANMTVGSFVCTSCSGILCGCLMGGVGIRYVNTFLIKVEAFPGGTPLTMCLFLESCPQQEVTPLELSITKRGLNPPHRVKSISMTTFTQQEIEYLQKHGNEVCKRIWLSLYDDRTTSVPDFREPQKVKEFLQEKYEKKRWHVPPEQAKPAAPVHASISGSSNSSTSSTPEVRPLKSLLGESAPSLHLNKNTPPNQSPVVSRGQSQQQFHDKRFDLLSDLGGDIFAAPPNMNAGASSSFANFAHFNSHTTAQSANANANFANFDAFGSTSGSSGGFPSAPQAQFQPSNTGAGLAAGGVSAGVGGPPQRQPGVPAGCDRYAALAELDTVFGPSVPPTSVYNPTSTSQGRSVFGTESGMSAAQAQQALPGMAQGFGAQSTNPFVAAPAAPPTNPFQSNASFGSGSMSMPAGFGNVAAFNLPTSFSGTFQQPFPGQAPFPQPPAYPQQPNGGGFAAFGQAKPVGTPFGQTMSGPMISSNPFLGAAPSAQYPAGGSSTNPFL</sequence>
<evidence type="ECO:0000259" key="7">
    <source>
        <dbReference type="PROSITE" id="PS50115"/>
    </source>
</evidence>
<keyword evidence="1" id="KW-0479">Metal-binding</keyword>
<dbReference type="PANTHER" id="PTHR46134:SF6">
    <property type="entry name" value="ARF-GAP DOMAIN AND FG REPEAT-CONTAINING PROTEIN 1 ISOFORM X1"/>
    <property type="match status" value="1"/>
</dbReference>
<evidence type="ECO:0000256" key="5">
    <source>
        <dbReference type="PROSITE-ProRule" id="PRU00288"/>
    </source>
</evidence>
<dbReference type="GO" id="GO:0008270">
    <property type="term" value="F:zinc ion binding"/>
    <property type="evidence" value="ECO:0007669"/>
    <property type="project" value="UniProtKB-KW"/>
</dbReference>
<dbReference type="EMBL" id="JASDAP010000007">
    <property type="protein sequence ID" value="KAK1899960.1"/>
    <property type="molecule type" value="Genomic_DNA"/>
</dbReference>
<keyword evidence="3 5" id="KW-0863">Zinc-finger</keyword>
<dbReference type="GO" id="GO:0007289">
    <property type="term" value="P:spermatid nucleus differentiation"/>
    <property type="evidence" value="ECO:0007669"/>
    <property type="project" value="TreeGrafter"/>
</dbReference>
<keyword evidence="4" id="KW-0862">Zinc</keyword>
<organism evidence="8 9">
    <name type="scientific">Dissostichus eleginoides</name>
    <name type="common">Patagonian toothfish</name>
    <name type="synonym">Dissostichus amissus</name>
    <dbReference type="NCBI Taxonomy" id="100907"/>
    <lineage>
        <taxon>Eukaryota</taxon>
        <taxon>Metazoa</taxon>
        <taxon>Chordata</taxon>
        <taxon>Craniata</taxon>
        <taxon>Vertebrata</taxon>
        <taxon>Euteleostomi</taxon>
        <taxon>Actinopterygii</taxon>
        <taxon>Neopterygii</taxon>
        <taxon>Teleostei</taxon>
        <taxon>Neoteleostei</taxon>
        <taxon>Acanthomorphata</taxon>
        <taxon>Eupercaria</taxon>
        <taxon>Perciformes</taxon>
        <taxon>Notothenioidei</taxon>
        <taxon>Nototheniidae</taxon>
        <taxon>Dissostichus</taxon>
    </lineage>
</organism>
<evidence type="ECO:0000313" key="8">
    <source>
        <dbReference type="EMBL" id="KAK1899960.1"/>
    </source>
</evidence>
<feature type="compositionally biased region" description="Polar residues" evidence="6">
    <location>
        <begin position="317"/>
        <end position="326"/>
    </location>
</feature>
<dbReference type="AlphaFoldDB" id="A0AAD9FII4"/>
<dbReference type="InterPro" id="IPR001164">
    <property type="entry name" value="ArfGAP_dom"/>
</dbReference>
<dbReference type="GO" id="GO:0005096">
    <property type="term" value="F:GTPase activator activity"/>
    <property type="evidence" value="ECO:0007669"/>
    <property type="project" value="InterPro"/>
</dbReference>
<feature type="compositionally biased region" description="Low complexity" evidence="6">
    <location>
        <begin position="194"/>
        <end position="205"/>
    </location>
</feature>
<reference evidence="8" key="1">
    <citation type="submission" date="2023-04" db="EMBL/GenBank/DDBJ databases">
        <title>Chromosome-level genome of Chaenocephalus aceratus.</title>
        <authorList>
            <person name="Park H."/>
        </authorList>
    </citation>
    <scope>NUCLEOTIDE SEQUENCE</scope>
    <source>
        <strain evidence="8">DE</strain>
        <tissue evidence="8">Muscle</tissue>
    </source>
</reference>
<protein>
    <submittedName>
        <fullName evidence="8">Arf-GAP domain and FG repeat-containing protein 1</fullName>
    </submittedName>
</protein>
<dbReference type="SMART" id="SM00105">
    <property type="entry name" value="ArfGap"/>
    <property type="match status" value="1"/>
</dbReference>
<dbReference type="PRINTS" id="PR00405">
    <property type="entry name" value="REVINTRACTNG"/>
</dbReference>
<dbReference type="Gene3D" id="3.30.450.50">
    <property type="entry name" value="Longin domain"/>
    <property type="match status" value="1"/>
</dbReference>
<evidence type="ECO:0000256" key="1">
    <source>
        <dbReference type="ARBA" id="ARBA00022723"/>
    </source>
</evidence>
<dbReference type="SUPFAM" id="SSF57863">
    <property type="entry name" value="ArfGap/RecO-like zinc finger"/>
    <property type="match status" value="2"/>
</dbReference>
<feature type="compositionally biased region" description="Polar residues" evidence="6">
    <location>
        <begin position="225"/>
        <end position="245"/>
    </location>
</feature>
<dbReference type="PROSITE" id="PS50115">
    <property type="entry name" value="ARFGAP"/>
    <property type="match status" value="1"/>
</dbReference>
<feature type="compositionally biased region" description="Low complexity" evidence="6">
    <location>
        <begin position="342"/>
        <end position="351"/>
    </location>
</feature>
<evidence type="ECO:0000256" key="2">
    <source>
        <dbReference type="ARBA" id="ARBA00022737"/>
    </source>
</evidence>
<feature type="domain" description="Arf-GAP" evidence="7">
    <location>
        <begin position="11"/>
        <end position="187"/>
    </location>
</feature>
<comment type="caution">
    <text evidence="8">The sequence shown here is derived from an EMBL/GenBank/DDBJ whole genome shotgun (WGS) entry which is preliminary data.</text>
</comment>
<feature type="region of interest" description="Disordered" evidence="6">
    <location>
        <begin position="176"/>
        <end position="245"/>
    </location>
</feature>
<accession>A0AAD9FII4</accession>
<evidence type="ECO:0000256" key="6">
    <source>
        <dbReference type="SAM" id="MobiDB-lite"/>
    </source>
</evidence>
<feature type="compositionally biased region" description="Gly residues" evidence="6">
    <location>
        <begin position="330"/>
        <end position="341"/>
    </location>
</feature>
<dbReference type="Gene3D" id="1.10.220.150">
    <property type="entry name" value="Arf GTPase activating protein"/>
    <property type="match status" value="1"/>
</dbReference>
<evidence type="ECO:0000256" key="3">
    <source>
        <dbReference type="ARBA" id="ARBA00022771"/>
    </source>
</evidence>
<dbReference type="GO" id="GO:0045109">
    <property type="term" value="P:intermediate filament organization"/>
    <property type="evidence" value="ECO:0007669"/>
    <property type="project" value="TreeGrafter"/>
</dbReference>
<dbReference type="Proteomes" id="UP001228049">
    <property type="component" value="Unassembled WGS sequence"/>
</dbReference>
<evidence type="ECO:0000313" key="9">
    <source>
        <dbReference type="Proteomes" id="UP001228049"/>
    </source>
</evidence>